<accession>A0AAU9CD20</accession>
<keyword evidence="3" id="KW-1185">Reference proteome</keyword>
<dbReference type="NCBIfam" id="NF033154">
    <property type="entry name" value="endonuc_SmrA"/>
    <property type="match status" value="1"/>
</dbReference>
<dbReference type="SUPFAM" id="SSF160443">
    <property type="entry name" value="SMR domain-like"/>
    <property type="match status" value="1"/>
</dbReference>
<dbReference type="KEGG" id="meiy:MIN45_P2271"/>
<dbReference type="PANTHER" id="PTHR35562:SF2">
    <property type="entry name" value="DNA ENDONUCLEASE SMRA-RELATED"/>
    <property type="match status" value="1"/>
</dbReference>
<dbReference type="PROSITE" id="PS50828">
    <property type="entry name" value="SMR"/>
    <property type="match status" value="1"/>
</dbReference>
<dbReference type="Proteomes" id="UP001321450">
    <property type="component" value="Chromosome"/>
</dbReference>
<dbReference type="InterPro" id="IPR047688">
    <property type="entry name" value="Endonuc_SmrA"/>
</dbReference>
<dbReference type="SMART" id="SM00463">
    <property type="entry name" value="SMR"/>
    <property type="match status" value="1"/>
</dbReference>
<evidence type="ECO:0000259" key="1">
    <source>
        <dbReference type="PROSITE" id="PS50828"/>
    </source>
</evidence>
<proteinExistence type="predicted"/>
<reference evidence="3" key="1">
    <citation type="journal article" date="2024" name="Int. J. Syst. Evol. Microbiol.">
        <title>Methylomarinovum tepidoasis sp. nov., a moderately thermophilic methanotroph of the family Methylothermaceae isolated from a deep-sea hydrothermal field.</title>
        <authorList>
            <person name="Hirayama H."/>
            <person name="Takaki Y."/>
            <person name="Abe M."/>
            <person name="Miyazaki M."/>
            <person name="Uematsu K."/>
            <person name="Matsui Y."/>
            <person name="Takai K."/>
        </authorList>
    </citation>
    <scope>NUCLEOTIDE SEQUENCE [LARGE SCALE GENOMIC DNA]</scope>
    <source>
        <strain evidence="3">IN45</strain>
    </source>
</reference>
<dbReference type="EMBL" id="AP024718">
    <property type="protein sequence ID" value="BCX89897.1"/>
    <property type="molecule type" value="Genomic_DNA"/>
</dbReference>
<dbReference type="Gene3D" id="3.30.1370.110">
    <property type="match status" value="1"/>
</dbReference>
<dbReference type="PANTHER" id="PTHR35562">
    <property type="entry name" value="DNA ENDONUCLEASE SMRA-RELATED"/>
    <property type="match status" value="1"/>
</dbReference>
<dbReference type="RefSeq" id="WP_286292475.1">
    <property type="nucleotide sequence ID" value="NZ_AP024718.1"/>
</dbReference>
<protein>
    <recommendedName>
        <fullName evidence="1">Smr domain-containing protein</fullName>
    </recommendedName>
</protein>
<sequence length="190" mass="21884">MTIEDEDLFREAMADARPLRCDKVPIRHAARPTPGQDYRREAARRPLDDSNFLPTSFIEPLPPHAILEYRRPGLQDGVFRKLRRGEYPAEALLDLHAMTVEQARREVYHFVQTCLQQSVRCALIIHGKGTPQSPGLLKGCLLRWLPLLPEVMAFHSAPRHQGGSGALYVLVRKSELEKERNRRRYQLAER</sequence>
<feature type="domain" description="Smr" evidence="1">
    <location>
        <begin position="93"/>
        <end position="172"/>
    </location>
</feature>
<dbReference type="Pfam" id="PF01713">
    <property type="entry name" value="Smr"/>
    <property type="match status" value="1"/>
</dbReference>
<name>A0AAU9CD20_9GAMM</name>
<organism evidence="2 3">
    <name type="scientific">Methylomarinovum tepidoasis</name>
    <dbReference type="NCBI Taxonomy" id="2840183"/>
    <lineage>
        <taxon>Bacteria</taxon>
        <taxon>Pseudomonadati</taxon>
        <taxon>Pseudomonadota</taxon>
        <taxon>Gammaproteobacteria</taxon>
        <taxon>Methylococcales</taxon>
        <taxon>Methylothermaceae</taxon>
        <taxon>Methylomarinovum</taxon>
    </lineage>
</organism>
<dbReference type="InterPro" id="IPR036063">
    <property type="entry name" value="Smr_dom_sf"/>
</dbReference>
<dbReference type="AlphaFoldDB" id="A0AAU9CD20"/>
<evidence type="ECO:0000313" key="2">
    <source>
        <dbReference type="EMBL" id="BCX89897.1"/>
    </source>
</evidence>
<gene>
    <name evidence="2" type="ORF">MIN45_P2271</name>
</gene>
<dbReference type="GO" id="GO:0004520">
    <property type="term" value="F:DNA endonuclease activity"/>
    <property type="evidence" value="ECO:0007669"/>
    <property type="project" value="TreeGrafter"/>
</dbReference>
<dbReference type="InterPro" id="IPR002625">
    <property type="entry name" value="Smr_dom"/>
</dbReference>
<evidence type="ECO:0000313" key="3">
    <source>
        <dbReference type="Proteomes" id="UP001321450"/>
    </source>
</evidence>